<dbReference type="InterPro" id="IPR011034">
    <property type="entry name" value="Formyl_transferase-like_C_sf"/>
</dbReference>
<dbReference type="AlphaFoldDB" id="A0A839UWQ4"/>
<keyword evidence="4 5" id="KW-0648">Protein biosynthesis</keyword>
<dbReference type="CDD" id="cd08704">
    <property type="entry name" value="Met_tRNA_FMT_C"/>
    <property type="match status" value="1"/>
</dbReference>
<dbReference type="Proteomes" id="UP000557688">
    <property type="component" value="Unassembled WGS sequence"/>
</dbReference>
<evidence type="ECO:0000256" key="5">
    <source>
        <dbReference type="HAMAP-Rule" id="MF_00182"/>
    </source>
</evidence>
<dbReference type="PROSITE" id="PS00373">
    <property type="entry name" value="GART"/>
    <property type="match status" value="1"/>
</dbReference>
<feature type="domain" description="Formyl transferase N-terminal" evidence="6">
    <location>
        <begin position="1"/>
        <end position="180"/>
    </location>
</feature>
<evidence type="ECO:0000259" key="6">
    <source>
        <dbReference type="Pfam" id="PF00551"/>
    </source>
</evidence>
<evidence type="ECO:0000256" key="1">
    <source>
        <dbReference type="ARBA" id="ARBA00010699"/>
    </source>
</evidence>
<dbReference type="InterPro" id="IPR036477">
    <property type="entry name" value="Formyl_transf_N_sf"/>
</dbReference>
<dbReference type="GO" id="GO:0005829">
    <property type="term" value="C:cytosol"/>
    <property type="evidence" value="ECO:0007669"/>
    <property type="project" value="TreeGrafter"/>
</dbReference>
<evidence type="ECO:0000256" key="3">
    <source>
        <dbReference type="ARBA" id="ARBA00022679"/>
    </source>
</evidence>
<dbReference type="EMBL" id="JACHXV010000002">
    <property type="protein sequence ID" value="MBB3172803.1"/>
    <property type="molecule type" value="Genomic_DNA"/>
</dbReference>
<name>A0A839UWQ4_9PROT</name>
<evidence type="ECO:0000313" key="8">
    <source>
        <dbReference type="EMBL" id="MBB3172803.1"/>
    </source>
</evidence>
<dbReference type="SUPFAM" id="SSF50486">
    <property type="entry name" value="FMT C-terminal domain-like"/>
    <property type="match status" value="1"/>
</dbReference>
<evidence type="ECO:0000256" key="2">
    <source>
        <dbReference type="ARBA" id="ARBA00012261"/>
    </source>
</evidence>
<evidence type="ECO:0000259" key="7">
    <source>
        <dbReference type="Pfam" id="PF02911"/>
    </source>
</evidence>
<dbReference type="Pfam" id="PF02911">
    <property type="entry name" value="Formyl_trans_C"/>
    <property type="match status" value="1"/>
</dbReference>
<dbReference type="InterPro" id="IPR002376">
    <property type="entry name" value="Formyl_transf_N"/>
</dbReference>
<dbReference type="PANTHER" id="PTHR11138">
    <property type="entry name" value="METHIONYL-TRNA FORMYLTRANSFERASE"/>
    <property type="match status" value="1"/>
</dbReference>
<feature type="binding site" evidence="5">
    <location>
        <begin position="110"/>
        <end position="113"/>
    </location>
    <ligand>
        <name>(6S)-5,6,7,8-tetrahydrofolate</name>
        <dbReference type="ChEBI" id="CHEBI:57453"/>
    </ligand>
</feature>
<dbReference type="Gene3D" id="3.40.50.12230">
    <property type="match status" value="1"/>
</dbReference>
<sequence>MRLAYLGTPDFAVPALRALHGAGHEIAAVYCQPPRPAGRGQTERRCPVQCVAEELGLAVRTPERLRGDADVQAAFAELGLDVAVVAAYGQILPRAMLAAPRLGCLNIHASLLPRWRGASPIAAAIRAGDAESGVTIMQMEAGLDTGPMLAAETVPITPATTGAILHDQLATLSAPLILRVLADPPPPVVQPADGVTYAKLLRREDGIIDWTNDAASILRQIRAYDPWPGTQTRLDGTVLKIGDAEIAPVETLQPAGTVLDARLTVACGTDADGRPTALRLLRLQRPGRAMMPADAYQRGQPIAPLTRLG</sequence>
<dbReference type="InterPro" id="IPR001555">
    <property type="entry name" value="GART_AS"/>
</dbReference>
<dbReference type="EC" id="2.1.2.9" evidence="2 5"/>
<dbReference type="CDD" id="cd08646">
    <property type="entry name" value="FMT_core_Met-tRNA-FMT_N"/>
    <property type="match status" value="1"/>
</dbReference>
<feature type="domain" description="Formyl transferase C-terminal" evidence="7">
    <location>
        <begin position="202"/>
        <end position="300"/>
    </location>
</feature>
<dbReference type="InterPro" id="IPR041711">
    <property type="entry name" value="Met-tRNA-FMT_N"/>
</dbReference>
<dbReference type="InterPro" id="IPR044135">
    <property type="entry name" value="Met-tRNA-FMT_C"/>
</dbReference>
<dbReference type="RefSeq" id="WP_183274733.1">
    <property type="nucleotide sequence ID" value="NZ_JACHXV010000002.1"/>
</dbReference>
<gene>
    <name evidence="5" type="primary">fmt</name>
    <name evidence="8" type="ORF">FHR90_000617</name>
</gene>
<dbReference type="InterPro" id="IPR005793">
    <property type="entry name" value="Formyl_trans_C"/>
</dbReference>
<dbReference type="InterPro" id="IPR005794">
    <property type="entry name" value="Fmt"/>
</dbReference>
<protein>
    <recommendedName>
        <fullName evidence="2 5">Methionyl-tRNA formyltransferase</fullName>
        <ecNumber evidence="2 5">2.1.2.9</ecNumber>
    </recommendedName>
</protein>
<keyword evidence="3 5" id="KW-0808">Transferase</keyword>
<dbReference type="NCBIfam" id="TIGR00460">
    <property type="entry name" value="fmt"/>
    <property type="match status" value="1"/>
</dbReference>
<keyword evidence="9" id="KW-1185">Reference proteome</keyword>
<accession>A0A839UWQ4</accession>
<dbReference type="SUPFAM" id="SSF53328">
    <property type="entry name" value="Formyltransferase"/>
    <property type="match status" value="1"/>
</dbReference>
<comment type="function">
    <text evidence="5">Attaches a formyl group to the free amino group of methionyl-tRNA(fMet). The formyl group appears to play a dual role in the initiator identity of N-formylmethionyl-tRNA by promoting its recognition by IF2 and preventing the misappropriation of this tRNA by the elongation apparatus.</text>
</comment>
<evidence type="ECO:0000313" key="9">
    <source>
        <dbReference type="Proteomes" id="UP000557688"/>
    </source>
</evidence>
<comment type="caution">
    <text evidence="8">The sequence shown here is derived from an EMBL/GenBank/DDBJ whole genome shotgun (WGS) entry which is preliminary data.</text>
</comment>
<dbReference type="GO" id="GO:0004479">
    <property type="term" value="F:methionyl-tRNA formyltransferase activity"/>
    <property type="evidence" value="ECO:0007669"/>
    <property type="project" value="UniProtKB-UniRule"/>
</dbReference>
<organism evidence="8 9">
    <name type="scientific">Endobacter medicaginis</name>
    <dbReference type="NCBI Taxonomy" id="1181271"/>
    <lineage>
        <taxon>Bacteria</taxon>
        <taxon>Pseudomonadati</taxon>
        <taxon>Pseudomonadota</taxon>
        <taxon>Alphaproteobacteria</taxon>
        <taxon>Acetobacterales</taxon>
        <taxon>Acetobacteraceae</taxon>
        <taxon>Endobacter</taxon>
    </lineage>
</organism>
<comment type="similarity">
    <text evidence="1 5">Belongs to the Fmt family.</text>
</comment>
<dbReference type="PANTHER" id="PTHR11138:SF5">
    <property type="entry name" value="METHIONYL-TRNA FORMYLTRANSFERASE, MITOCHONDRIAL"/>
    <property type="match status" value="1"/>
</dbReference>
<proteinExistence type="inferred from homology"/>
<comment type="catalytic activity">
    <reaction evidence="5">
        <text>L-methionyl-tRNA(fMet) + (6R)-10-formyltetrahydrofolate = N-formyl-L-methionyl-tRNA(fMet) + (6S)-5,6,7,8-tetrahydrofolate + H(+)</text>
        <dbReference type="Rhea" id="RHEA:24380"/>
        <dbReference type="Rhea" id="RHEA-COMP:9952"/>
        <dbReference type="Rhea" id="RHEA-COMP:9953"/>
        <dbReference type="ChEBI" id="CHEBI:15378"/>
        <dbReference type="ChEBI" id="CHEBI:57453"/>
        <dbReference type="ChEBI" id="CHEBI:78530"/>
        <dbReference type="ChEBI" id="CHEBI:78844"/>
        <dbReference type="ChEBI" id="CHEBI:195366"/>
        <dbReference type="EC" id="2.1.2.9"/>
    </reaction>
</comment>
<reference evidence="8 9" key="1">
    <citation type="submission" date="2020-08" db="EMBL/GenBank/DDBJ databases">
        <title>Genomic Encyclopedia of Type Strains, Phase III (KMG-III): the genomes of soil and plant-associated and newly described type strains.</title>
        <authorList>
            <person name="Whitman W."/>
        </authorList>
    </citation>
    <scope>NUCLEOTIDE SEQUENCE [LARGE SCALE GENOMIC DNA]</scope>
    <source>
        <strain evidence="8 9">CECT 8088</strain>
    </source>
</reference>
<dbReference type="Pfam" id="PF00551">
    <property type="entry name" value="Formyl_trans_N"/>
    <property type="match status" value="1"/>
</dbReference>
<evidence type="ECO:0000256" key="4">
    <source>
        <dbReference type="ARBA" id="ARBA00022917"/>
    </source>
</evidence>
<dbReference type="HAMAP" id="MF_00182">
    <property type="entry name" value="Formyl_trans"/>
    <property type="match status" value="1"/>
</dbReference>